<dbReference type="SUPFAM" id="SSF53474">
    <property type="entry name" value="alpha/beta-Hydrolases"/>
    <property type="match status" value="1"/>
</dbReference>
<dbReference type="KEGG" id="acab:QRX50_13935"/>
<gene>
    <name evidence="2" type="ORF">QRX50_13935</name>
</gene>
<dbReference type="AlphaFoldDB" id="A0A9Y2N063"/>
<dbReference type="Proteomes" id="UP001236014">
    <property type="component" value="Chromosome"/>
</dbReference>
<evidence type="ECO:0000313" key="2">
    <source>
        <dbReference type="EMBL" id="WIX81774.1"/>
    </source>
</evidence>
<evidence type="ECO:0000256" key="1">
    <source>
        <dbReference type="SAM" id="SignalP"/>
    </source>
</evidence>
<organism evidence="2 3">
    <name type="scientific">Amycolatopsis carbonis</name>
    <dbReference type="NCBI Taxonomy" id="715471"/>
    <lineage>
        <taxon>Bacteria</taxon>
        <taxon>Bacillati</taxon>
        <taxon>Actinomycetota</taxon>
        <taxon>Actinomycetes</taxon>
        <taxon>Pseudonocardiales</taxon>
        <taxon>Pseudonocardiaceae</taxon>
        <taxon>Amycolatopsis</taxon>
    </lineage>
</organism>
<feature type="signal peptide" evidence="1">
    <location>
        <begin position="1"/>
        <end position="28"/>
    </location>
</feature>
<dbReference type="PANTHER" id="PTHR32015">
    <property type="entry name" value="FASTING INDUCED LIPASE"/>
    <property type="match status" value="1"/>
</dbReference>
<dbReference type="Gene3D" id="3.40.50.1820">
    <property type="entry name" value="alpha/beta hydrolase"/>
    <property type="match status" value="1"/>
</dbReference>
<dbReference type="GO" id="GO:0016042">
    <property type="term" value="P:lipid catabolic process"/>
    <property type="evidence" value="ECO:0007669"/>
    <property type="project" value="InterPro"/>
</dbReference>
<proteinExistence type="predicted"/>
<sequence>MRKLRTKAAVLAAVALVAAAFTAAPAQAAVQAAGGNNDPSCHPSSAHPRPVVFLHGLGATYYEDLNFLQSAVAAKGYCTFSQTYGAYPGFPVVGGLRPIADSAGEIKQFIGQVLAETGASQVDIVGHSEGGFQSLYVTKTQGISDKIGSVVSIAPPTHGTTFAGLTKLAYLLGQGERDSVGKALSTLGCPACDDLITDGAAVKKLTTGPIAQPGVKYTVITSRYDELVTPTDTSFVREPGVVNEYVQDTCPFDPVGHIGEAYDLNVWNLVTNALDPAHATKFFCTVGSPG</sequence>
<evidence type="ECO:0000313" key="3">
    <source>
        <dbReference type="Proteomes" id="UP001236014"/>
    </source>
</evidence>
<keyword evidence="3" id="KW-1185">Reference proteome</keyword>
<keyword evidence="1" id="KW-0732">Signal</keyword>
<dbReference type="Pfam" id="PF01674">
    <property type="entry name" value="Lipase_2"/>
    <property type="match status" value="1"/>
</dbReference>
<reference evidence="2 3" key="1">
    <citation type="submission" date="2023-06" db="EMBL/GenBank/DDBJ databases">
        <authorList>
            <person name="Oyuntsetseg B."/>
            <person name="Kim S.B."/>
        </authorList>
    </citation>
    <scope>NUCLEOTIDE SEQUENCE [LARGE SCALE GENOMIC DNA]</scope>
    <source>
        <strain evidence="2 3">2-15</strain>
    </source>
</reference>
<feature type="chain" id="PRO_5040930240" evidence="1">
    <location>
        <begin position="29"/>
        <end position="290"/>
    </location>
</feature>
<dbReference type="InterPro" id="IPR002918">
    <property type="entry name" value="Lipase_EstA/Esterase_EstB"/>
</dbReference>
<protein>
    <submittedName>
        <fullName evidence="2">Lipase</fullName>
    </submittedName>
</protein>
<name>A0A9Y2N063_9PSEU</name>
<dbReference type="RefSeq" id="WP_285972356.1">
    <property type="nucleotide sequence ID" value="NZ_CP127294.1"/>
</dbReference>
<accession>A0A9Y2N063</accession>
<dbReference type="GO" id="GO:0016298">
    <property type="term" value="F:lipase activity"/>
    <property type="evidence" value="ECO:0007669"/>
    <property type="project" value="TreeGrafter"/>
</dbReference>
<dbReference type="PANTHER" id="PTHR32015:SF1">
    <property type="entry name" value="LIPASE"/>
    <property type="match status" value="1"/>
</dbReference>
<dbReference type="InterPro" id="IPR029058">
    <property type="entry name" value="AB_hydrolase_fold"/>
</dbReference>
<dbReference type="EMBL" id="CP127294">
    <property type="protein sequence ID" value="WIX81774.1"/>
    <property type="molecule type" value="Genomic_DNA"/>
</dbReference>